<name>A0ABW7WW60_9NOCA</name>
<proteinExistence type="predicted"/>
<reference evidence="1 2" key="1">
    <citation type="submission" date="2024-10" db="EMBL/GenBank/DDBJ databases">
        <title>The Natural Products Discovery Center: Release of the First 8490 Sequenced Strains for Exploring Actinobacteria Biosynthetic Diversity.</title>
        <authorList>
            <person name="Kalkreuter E."/>
            <person name="Kautsar S.A."/>
            <person name="Yang D."/>
            <person name="Bader C.D."/>
            <person name="Teijaro C.N."/>
            <person name="Fluegel L."/>
            <person name="Davis C.M."/>
            <person name="Simpson J.R."/>
            <person name="Lauterbach L."/>
            <person name="Steele A.D."/>
            <person name="Gui C."/>
            <person name="Meng S."/>
            <person name="Li G."/>
            <person name="Viehrig K."/>
            <person name="Ye F."/>
            <person name="Su P."/>
            <person name="Kiefer A.F."/>
            <person name="Nichols A."/>
            <person name="Cepeda A.J."/>
            <person name="Yan W."/>
            <person name="Fan B."/>
            <person name="Jiang Y."/>
            <person name="Adhikari A."/>
            <person name="Zheng C.-J."/>
            <person name="Schuster L."/>
            <person name="Cowan T.M."/>
            <person name="Smanski M.J."/>
            <person name="Chevrette M.G."/>
            <person name="De Carvalho L.P.S."/>
            <person name="Shen B."/>
        </authorList>
    </citation>
    <scope>NUCLEOTIDE SEQUENCE [LARGE SCALE GENOMIC DNA]</scope>
    <source>
        <strain evidence="1 2">NPDC019275</strain>
    </source>
</reference>
<dbReference type="RefSeq" id="WP_397091591.1">
    <property type="nucleotide sequence ID" value="NZ_JBIRYO010000003.1"/>
</dbReference>
<protein>
    <submittedName>
        <fullName evidence="1">Uncharacterized protein</fullName>
    </submittedName>
</protein>
<sequence>MSGDTNPTPDNVRYLHPRSHRVVEPEQLSFDDDWIDYWRNYTRTWAPLNRDQIDAIAAIVARIDHRRAAAALDNDSPQQRPRAA</sequence>
<evidence type="ECO:0000313" key="1">
    <source>
        <dbReference type="EMBL" id="MFI2473067.1"/>
    </source>
</evidence>
<evidence type="ECO:0000313" key="2">
    <source>
        <dbReference type="Proteomes" id="UP001611415"/>
    </source>
</evidence>
<dbReference type="EMBL" id="JBIRYO010000003">
    <property type="protein sequence ID" value="MFI2473067.1"/>
    <property type="molecule type" value="Genomic_DNA"/>
</dbReference>
<dbReference type="Proteomes" id="UP001611415">
    <property type="component" value="Unassembled WGS sequence"/>
</dbReference>
<organism evidence="1 2">
    <name type="scientific">Nocardia xishanensis</name>
    <dbReference type="NCBI Taxonomy" id="238964"/>
    <lineage>
        <taxon>Bacteria</taxon>
        <taxon>Bacillati</taxon>
        <taxon>Actinomycetota</taxon>
        <taxon>Actinomycetes</taxon>
        <taxon>Mycobacteriales</taxon>
        <taxon>Nocardiaceae</taxon>
        <taxon>Nocardia</taxon>
    </lineage>
</organism>
<accession>A0ABW7WW60</accession>
<keyword evidence="2" id="KW-1185">Reference proteome</keyword>
<comment type="caution">
    <text evidence="1">The sequence shown here is derived from an EMBL/GenBank/DDBJ whole genome shotgun (WGS) entry which is preliminary data.</text>
</comment>
<gene>
    <name evidence="1" type="ORF">ACH49W_06775</name>
</gene>